<evidence type="ECO:0000256" key="1">
    <source>
        <dbReference type="SAM" id="MobiDB-lite"/>
    </source>
</evidence>
<dbReference type="EMBL" id="BMZD01000003">
    <property type="protein sequence ID" value="GGZ95915.1"/>
    <property type="molecule type" value="Genomic_DNA"/>
</dbReference>
<evidence type="ECO:0000313" key="5">
    <source>
        <dbReference type="Proteomes" id="UP000634139"/>
    </source>
</evidence>
<comment type="caution">
    <text evidence="4">The sequence shown here is derived from an EMBL/GenBank/DDBJ whole genome shotgun (WGS) entry which is preliminary data.</text>
</comment>
<dbReference type="InterPro" id="IPR009009">
    <property type="entry name" value="RlpA-like_DPBB"/>
</dbReference>
<dbReference type="GO" id="GO:0042834">
    <property type="term" value="F:peptidoglycan binding"/>
    <property type="evidence" value="ECO:0007669"/>
    <property type="project" value="InterPro"/>
</dbReference>
<evidence type="ECO:0000313" key="4">
    <source>
        <dbReference type="EMBL" id="GGZ95915.1"/>
    </source>
</evidence>
<accession>A0A918REP8</accession>
<feature type="domain" description="SPOR" evidence="3">
    <location>
        <begin position="197"/>
        <end position="256"/>
    </location>
</feature>
<feature type="region of interest" description="Disordered" evidence="1">
    <location>
        <begin position="137"/>
        <end position="172"/>
    </location>
</feature>
<proteinExistence type="predicted"/>
<evidence type="ECO:0000259" key="2">
    <source>
        <dbReference type="Pfam" id="PF03330"/>
    </source>
</evidence>
<dbReference type="InterPro" id="IPR036680">
    <property type="entry name" value="SPOR-like_sf"/>
</dbReference>
<dbReference type="PANTHER" id="PTHR34183">
    <property type="entry name" value="ENDOLYTIC PEPTIDOGLYCAN TRANSGLYCOSYLASE RLPA"/>
    <property type="match status" value="1"/>
</dbReference>
<dbReference type="PANTHER" id="PTHR34183:SF8">
    <property type="entry name" value="ENDOLYTIC PEPTIDOGLYCAN TRANSGLYCOSYLASE RLPA-RELATED"/>
    <property type="match status" value="1"/>
</dbReference>
<dbReference type="Proteomes" id="UP000634139">
    <property type="component" value="Unassembled WGS sequence"/>
</dbReference>
<reference evidence="4" key="2">
    <citation type="submission" date="2020-09" db="EMBL/GenBank/DDBJ databases">
        <authorList>
            <person name="Sun Q."/>
            <person name="Kim S."/>
        </authorList>
    </citation>
    <scope>NUCLEOTIDE SEQUENCE</scope>
    <source>
        <strain evidence="4">KCTC 32422</strain>
    </source>
</reference>
<dbReference type="Pfam" id="PF05036">
    <property type="entry name" value="SPOR"/>
    <property type="match status" value="1"/>
</dbReference>
<dbReference type="CDD" id="cd22268">
    <property type="entry name" value="DPBB_RlpA-like"/>
    <property type="match status" value="1"/>
</dbReference>
<sequence length="262" mass="26965">MVLGPTYTVEGVSHTPADVMNYDAVGYAGVAADAGAGVSSSHRTLPLPSYVEVTSLDSGKTILVRVERRGPMTNARLVDLSPAAAAQLGLTGGKAPVRVRRVNPPEQERALLRMGQAAPARMDTPQSLLGVLRRKLDGPGLPAPQPAATPVPVPTPTPSTAPVAKPAPKGKIPRIAPEAPPAVERITPPPAMPANALVVQVGAFGDRARADAVAKRSGGQVSKAGSVWRVRMGPFASQAEAQAALAKAKAAGYSEARIQRAN</sequence>
<evidence type="ECO:0000259" key="3">
    <source>
        <dbReference type="Pfam" id="PF05036"/>
    </source>
</evidence>
<organism evidence="4 5">
    <name type="scientific">Novosphingobium arvoryzae</name>
    <dbReference type="NCBI Taxonomy" id="1256514"/>
    <lineage>
        <taxon>Bacteria</taxon>
        <taxon>Pseudomonadati</taxon>
        <taxon>Pseudomonadota</taxon>
        <taxon>Alphaproteobacteria</taxon>
        <taxon>Sphingomonadales</taxon>
        <taxon>Sphingomonadaceae</taxon>
        <taxon>Novosphingobium</taxon>
    </lineage>
</organism>
<dbReference type="AlphaFoldDB" id="A0A918REP8"/>
<dbReference type="Gene3D" id="2.40.40.10">
    <property type="entry name" value="RlpA-like domain"/>
    <property type="match status" value="1"/>
</dbReference>
<name>A0A918REP8_9SPHN</name>
<dbReference type="InterPro" id="IPR007730">
    <property type="entry name" value="SPOR-like_dom"/>
</dbReference>
<reference evidence="4" key="1">
    <citation type="journal article" date="2014" name="Int. J. Syst. Evol. Microbiol.">
        <title>Complete genome sequence of Corynebacterium casei LMG S-19264T (=DSM 44701T), isolated from a smear-ripened cheese.</title>
        <authorList>
            <consortium name="US DOE Joint Genome Institute (JGI-PGF)"/>
            <person name="Walter F."/>
            <person name="Albersmeier A."/>
            <person name="Kalinowski J."/>
            <person name="Ruckert C."/>
        </authorList>
    </citation>
    <scope>NUCLEOTIDE SEQUENCE</scope>
    <source>
        <strain evidence="4">KCTC 32422</strain>
    </source>
</reference>
<dbReference type="Gene3D" id="3.30.70.1070">
    <property type="entry name" value="Sporulation related repeat"/>
    <property type="match status" value="1"/>
</dbReference>
<protein>
    <submittedName>
        <fullName evidence="4">Uncharacterized protein</fullName>
    </submittedName>
</protein>
<dbReference type="InterPro" id="IPR036908">
    <property type="entry name" value="RlpA-like_sf"/>
</dbReference>
<keyword evidence="5" id="KW-1185">Reference proteome</keyword>
<feature type="domain" description="RlpA-like protein double-psi beta-barrel" evidence="2">
    <location>
        <begin position="40"/>
        <end position="98"/>
    </location>
</feature>
<feature type="compositionally biased region" description="Pro residues" evidence="1">
    <location>
        <begin position="141"/>
        <end position="159"/>
    </location>
</feature>
<dbReference type="Pfam" id="PF03330">
    <property type="entry name" value="DPBB_1"/>
    <property type="match status" value="1"/>
</dbReference>
<dbReference type="SUPFAM" id="SSF110997">
    <property type="entry name" value="Sporulation related repeat"/>
    <property type="match status" value="1"/>
</dbReference>
<gene>
    <name evidence="4" type="ORF">GCM10011617_15550</name>
</gene>